<evidence type="ECO:0008006" key="4">
    <source>
        <dbReference type="Google" id="ProtNLM"/>
    </source>
</evidence>
<dbReference type="AlphaFoldDB" id="A0A1Y1XWG2"/>
<dbReference type="Proteomes" id="UP000193498">
    <property type="component" value="Unassembled WGS sequence"/>
</dbReference>
<organism evidence="2 3">
    <name type="scientific">Basidiobolus meristosporus CBS 931.73</name>
    <dbReference type="NCBI Taxonomy" id="1314790"/>
    <lineage>
        <taxon>Eukaryota</taxon>
        <taxon>Fungi</taxon>
        <taxon>Fungi incertae sedis</taxon>
        <taxon>Zoopagomycota</taxon>
        <taxon>Entomophthoromycotina</taxon>
        <taxon>Basidiobolomycetes</taxon>
        <taxon>Basidiobolales</taxon>
        <taxon>Basidiobolaceae</taxon>
        <taxon>Basidiobolus</taxon>
    </lineage>
</organism>
<keyword evidence="1" id="KW-0732">Signal</keyword>
<protein>
    <recommendedName>
        <fullName evidence="4">Ser-Thr-rich glycosyl-phosphatidyl-inositol-anchored membrane family-domain-containing protein</fullName>
    </recommendedName>
</protein>
<name>A0A1Y1XWG2_9FUNG</name>
<sequence length="148" mass="16160">MRNFVACILLALGAQVSAAPIAKNQCNNWSVSSLQHIGEQRATFASNDQVTLKWDAHDSDVEFISTVALFSANNNEFLHTQYRSYPGVNAANGEVSFTLTVPLCLQREGEYYLEVYGSTPGADSDCSLQTVPFELTPDPTGDFSICDL</sequence>
<feature type="chain" id="PRO_5012056204" description="Ser-Thr-rich glycosyl-phosphatidyl-inositol-anchored membrane family-domain-containing protein" evidence="1">
    <location>
        <begin position="19"/>
        <end position="148"/>
    </location>
</feature>
<evidence type="ECO:0000313" key="2">
    <source>
        <dbReference type="EMBL" id="ORX89674.1"/>
    </source>
</evidence>
<feature type="signal peptide" evidence="1">
    <location>
        <begin position="1"/>
        <end position="18"/>
    </location>
</feature>
<gene>
    <name evidence="2" type="ORF">K493DRAFT_318540</name>
</gene>
<dbReference type="EMBL" id="MCFE01000429">
    <property type="protein sequence ID" value="ORX89674.1"/>
    <property type="molecule type" value="Genomic_DNA"/>
</dbReference>
<keyword evidence="3" id="KW-1185">Reference proteome</keyword>
<evidence type="ECO:0000256" key="1">
    <source>
        <dbReference type="SAM" id="SignalP"/>
    </source>
</evidence>
<accession>A0A1Y1XWG2</accession>
<proteinExistence type="predicted"/>
<evidence type="ECO:0000313" key="3">
    <source>
        <dbReference type="Proteomes" id="UP000193498"/>
    </source>
</evidence>
<reference evidence="2 3" key="1">
    <citation type="submission" date="2016-07" db="EMBL/GenBank/DDBJ databases">
        <title>Pervasive Adenine N6-methylation of Active Genes in Fungi.</title>
        <authorList>
            <consortium name="DOE Joint Genome Institute"/>
            <person name="Mondo S.J."/>
            <person name="Dannebaum R.O."/>
            <person name="Kuo R.C."/>
            <person name="Labutti K."/>
            <person name="Haridas S."/>
            <person name="Kuo A."/>
            <person name="Salamov A."/>
            <person name="Ahrendt S.R."/>
            <person name="Lipzen A."/>
            <person name="Sullivan W."/>
            <person name="Andreopoulos W.B."/>
            <person name="Clum A."/>
            <person name="Lindquist E."/>
            <person name="Daum C."/>
            <person name="Ramamoorthy G.K."/>
            <person name="Gryganskyi A."/>
            <person name="Culley D."/>
            <person name="Magnuson J.K."/>
            <person name="James T.Y."/>
            <person name="O'Malley M.A."/>
            <person name="Stajich J.E."/>
            <person name="Spatafora J.W."/>
            <person name="Visel A."/>
            <person name="Grigoriev I.V."/>
        </authorList>
    </citation>
    <scope>NUCLEOTIDE SEQUENCE [LARGE SCALE GENOMIC DNA]</scope>
    <source>
        <strain evidence="2 3">CBS 931.73</strain>
    </source>
</reference>
<comment type="caution">
    <text evidence="2">The sequence shown here is derived from an EMBL/GenBank/DDBJ whole genome shotgun (WGS) entry which is preliminary data.</text>
</comment>
<dbReference type="InParanoid" id="A0A1Y1XWG2"/>